<dbReference type="PANTHER" id="PTHR32261:SF4">
    <property type="entry name" value="CALCIUM HOMEOSTASIS MODULATOR PROTEIN 6"/>
    <property type="match status" value="1"/>
</dbReference>
<comment type="similarity">
    <text evidence="2">Belongs to the CALHM family.</text>
</comment>
<evidence type="ECO:0000256" key="6">
    <source>
        <dbReference type="ARBA" id="ARBA00023065"/>
    </source>
</evidence>
<dbReference type="InterPro" id="IPR029569">
    <property type="entry name" value="CALHM"/>
</dbReference>
<evidence type="ECO:0000256" key="8">
    <source>
        <dbReference type="ARBA" id="ARBA00023303"/>
    </source>
</evidence>
<evidence type="ECO:0000313" key="10">
    <source>
        <dbReference type="EMBL" id="NXM92309.1"/>
    </source>
</evidence>
<keyword evidence="6" id="KW-0406">Ion transport</keyword>
<evidence type="ECO:0000256" key="1">
    <source>
        <dbReference type="ARBA" id="ARBA00004141"/>
    </source>
</evidence>
<keyword evidence="7 9" id="KW-0472">Membrane</keyword>
<evidence type="ECO:0000313" key="11">
    <source>
        <dbReference type="Proteomes" id="UP000565754"/>
    </source>
</evidence>
<evidence type="ECO:0000256" key="3">
    <source>
        <dbReference type="ARBA" id="ARBA00022448"/>
    </source>
</evidence>
<feature type="non-terminal residue" evidence="10">
    <location>
        <position position="1"/>
    </location>
</feature>
<evidence type="ECO:0000256" key="7">
    <source>
        <dbReference type="ARBA" id="ARBA00023136"/>
    </source>
</evidence>
<keyword evidence="3" id="KW-0813">Transport</keyword>
<dbReference type="GO" id="GO:0005886">
    <property type="term" value="C:plasma membrane"/>
    <property type="evidence" value="ECO:0007669"/>
    <property type="project" value="TreeGrafter"/>
</dbReference>
<name>A0A7L1ES81_OENON</name>
<reference evidence="10 11" key="1">
    <citation type="submission" date="2019-09" db="EMBL/GenBank/DDBJ databases">
        <title>Bird 10,000 Genomes (B10K) Project - Family phase.</title>
        <authorList>
            <person name="Zhang G."/>
        </authorList>
    </citation>
    <scope>NUCLEOTIDE SEQUENCE [LARGE SCALE GENOMIC DNA]</scope>
    <source>
        <strain evidence="10">B10K-DU-001-74</strain>
        <tissue evidence="10">Muscle</tissue>
    </source>
</reference>
<protein>
    <submittedName>
        <fullName evidence="10">CAHM6 protein</fullName>
    </submittedName>
</protein>
<proteinExistence type="inferred from homology"/>
<feature type="transmembrane region" description="Helical" evidence="9">
    <location>
        <begin position="51"/>
        <end position="71"/>
    </location>
</feature>
<dbReference type="GO" id="GO:0005261">
    <property type="term" value="F:monoatomic cation channel activity"/>
    <property type="evidence" value="ECO:0007669"/>
    <property type="project" value="TreeGrafter"/>
</dbReference>
<dbReference type="PANTHER" id="PTHR32261">
    <property type="entry name" value="CALCIUM HOMEOSTASIS MODULATOR PROTEIN"/>
    <property type="match status" value="1"/>
</dbReference>
<evidence type="ECO:0000256" key="5">
    <source>
        <dbReference type="ARBA" id="ARBA00022989"/>
    </source>
</evidence>
<evidence type="ECO:0000256" key="2">
    <source>
        <dbReference type="ARBA" id="ARBA00008497"/>
    </source>
</evidence>
<comment type="caution">
    <text evidence="10">The sequence shown here is derived from an EMBL/GenBank/DDBJ whole genome shotgun (WGS) entry which is preliminary data.</text>
</comment>
<accession>A0A7L1ES81</accession>
<feature type="transmembrane region" description="Helical" evidence="9">
    <location>
        <begin position="17"/>
        <end position="39"/>
    </location>
</feature>
<evidence type="ECO:0000256" key="9">
    <source>
        <dbReference type="SAM" id="Phobius"/>
    </source>
</evidence>
<keyword evidence="5 9" id="KW-1133">Transmembrane helix</keyword>
<keyword evidence="11" id="KW-1185">Reference proteome</keyword>
<feature type="non-terminal residue" evidence="10">
    <location>
        <position position="289"/>
    </location>
</feature>
<keyword evidence="4 9" id="KW-0812">Transmembrane</keyword>
<feature type="transmembrane region" description="Helical" evidence="9">
    <location>
        <begin position="180"/>
        <end position="209"/>
    </location>
</feature>
<dbReference type="Proteomes" id="UP000565754">
    <property type="component" value="Unassembled WGS sequence"/>
</dbReference>
<keyword evidence="8" id="KW-0407">Ion channel</keyword>
<gene>
    <name evidence="10" type="primary">Calhm6</name>
    <name evidence="10" type="ORF">OENOEN_R06577</name>
</gene>
<organism evidence="10 11">
    <name type="scientific">Oenanthe oenanthe</name>
    <name type="common">Northern wheatear</name>
    <dbReference type="NCBI Taxonomy" id="279966"/>
    <lineage>
        <taxon>Eukaryota</taxon>
        <taxon>Metazoa</taxon>
        <taxon>Chordata</taxon>
        <taxon>Craniata</taxon>
        <taxon>Vertebrata</taxon>
        <taxon>Euteleostomi</taxon>
        <taxon>Archelosauria</taxon>
        <taxon>Archosauria</taxon>
        <taxon>Dinosauria</taxon>
        <taxon>Saurischia</taxon>
        <taxon>Theropoda</taxon>
        <taxon>Coelurosauria</taxon>
        <taxon>Aves</taxon>
        <taxon>Neognathae</taxon>
        <taxon>Neoaves</taxon>
        <taxon>Telluraves</taxon>
        <taxon>Australaves</taxon>
        <taxon>Passeriformes</taxon>
        <taxon>Muscicapidae</taxon>
        <taxon>Oenanthe</taxon>
    </lineage>
</organism>
<dbReference type="Pfam" id="PF14798">
    <property type="entry name" value="Ca_hom_mod"/>
    <property type="match status" value="1"/>
</dbReference>
<comment type="subcellular location">
    <subcellularLocation>
        <location evidence="1">Membrane</location>
        <topology evidence="1">Multi-pass membrane protein</topology>
    </subcellularLocation>
</comment>
<dbReference type="EMBL" id="VXBF01015965">
    <property type="protein sequence ID" value="NXM92309.1"/>
    <property type="molecule type" value="Genomic_DNA"/>
</dbReference>
<dbReference type="AlphaFoldDB" id="A0A7L1ES81"/>
<evidence type="ECO:0000256" key="4">
    <source>
        <dbReference type="ARBA" id="ARBA00022692"/>
    </source>
</evidence>
<dbReference type="GO" id="GO:1904669">
    <property type="term" value="P:ATP export"/>
    <property type="evidence" value="ECO:0007669"/>
    <property type="project" value="UniProtKB-ARBA"/>
</dbReference>
<sequence length="289" mass="32867">MNVFQKAVNFYTQHPKILGYSTVSLLMAVIEQIFSSVLFQCPCNSAFENMLYGLSFLLAPAFILFLIGYMVNAEMWLLLTGKCSQENHWQCSSGRTCAYLCQLLQVTAKALVAPLAWIAVALLRANYYECAASGSSLAVNYFCKENITDCQTQLPKMPCDKKLSGKIANGRLTLQAQSELFGWLLIVAIMTVALISTCFSHCCSTASYLQLEFWKMYSKTERELFETKAKEHATKLAERNTERFFEATDAAPFHIPSREDWRKISIWYTFNSQEQYYSMLHKYANTNSG</sequence>